<evidence type="ECO:0000256" key="2">
    <source>
        <dbReference type="ARBA" id="ARBA00012438"/>
    </source>
</evidence>
<keyword evidence="7" id="KW-1133">Transmembrane helix</keyword>
<dbReference type="Gene3D" id="1.10.287.130">
    <property type="match status" value="1"/>
</dbReference>
<dbReference type="InterPro" id="IPR018060">
    <property type="entry name" value="HTH_AraC"/>
</dbReference>
<feature type="transmembrane region" description="Helical" evidence="7">
    <location>
        <begin position="816"/>
        <end position="838"/>
    </location>
</feature>
<evidence type="ECO:0000256" key="7">
    <source>
        <dbReference type="SAM" id="Phobius"/>
    </source>
</evidence>
<dbReference type="CDD" id="cd00082">
    <property type="entry name" value="HisKA"/>
    <property type="match status" value="1"/>
</dbReference>
<protein>
    <recommendedName>
        <fullName evidence="2">histidine kinase</fullName>
        <ecNumber evidence="2">2.7.13.3</ecNumber>
    </recommendedName>
</protein>
<dbReference type="SMART" id="SM00342">
    <property type="entry name" value="HTH_ARAC"/>
    <property type="match status" value="1"/>
</dbReference>
<feature type="domain" description="Histidine kinase" evidence="9">
    <location>
        <begin position="870"/>
        <end position="1089"/>
    </location>
</feature>
<dbReference type="EMBL" id="SLUP01000002">
    <property type="protein sequence ID" value="TCL67905.1"/>
    <property type="molecule type" value="Genomic_DNA"/>
</dbReference>
<dbReference type="GO" id="GO:0043565">
    <property type="term" value="F:sequence-specific DNA binding"/>
    <property type="evidence" value="ECO:0007669"/>
    <property type="project" value="InterPro"/>
</dbReference>
<dbReference type="Proteomes" id="UP000295455">
    <property type="component" value="Unassembled WGS sequence"/>
</dbReference>
<dbReference type="Pfam" id="PF07495">
    <property type="entry name" value="Y_Y_Y"/>
    <property type="match status" value="1"/>
</dbReference>
<feature type="domain" description="Response regulatory" evidence="10">
    <location>
        <begin position="1128"/>
        <end position="1243"/>
    </location>
</feature>
<evidence type="ECO:0000256" key="1">
    <source>
        <dbReference type="ARBA" id="ARBA00000085"/>
    </source>
</evidence>
<dbReference type="PROSITE" id="PS50109">
    <property type="entry name" value="HIS_KIN"/>
    <property type="match status" value="1"/>
</dbReference>
<evidence type="ECO:0000256" key="3">
    <source>
        <dbReference type="ARBA" id="ARBA00022553"/>
    </source>
</evidence>
<dbReference type="InterPro" id="IPR003661">
    <property type="entry name" value="HisK_dim/P_dom"/>
</dbReference>
<keyword evidence="11" id="KW-0808">Transferase</keyword>
<dbReference type="PROSITE" id="PS01124">
    <property type="entry name" value="HTH_ARAC_FAMILY_2"/>
    <property type="match status" value="1"/>
</dbReference>
<keyword evidence="11" id="KW-0418">Kinase</keyword>
<dbReference type="Pfam" id="PF00072">
    <property type="entry name" value="Response_reg"/>
    <property type="match status" value="1"/>
</dbReference>
<comment type="caution">
    <text evidence="11">The sequence shown here is derived from an EMBL/GenBank/DDBJ whole genome shotgun (WGS) entry which is preliminary data.</text>
</comment>
<evidence type="ECO:0000256" key="6">
    <source>
        <dbReference type="PROSITE-ProRule" id="PRU00169"/>
    </source>
</evidence>
<comment type="catalytic activity">
    <reaction evidence="1">
        <text>ATP + protein L-histidine = ADP + protein N-phospho-L-histidine.</text>
        <dbReference type="EC" id="2.7.13.3"/>
    </reaction>
</comment>
<dbReference type="InterPro" id="IPR013783">
    <property type="entry name" value="Ig-like_fold"/>
</dbReference>
<dbReference type="SMART" id="SM00388">
    <property type="entry name" value="HisKA"/>
    <property type="match status" value="1"/>
</dbReference>
<dbReference type="CDD" id="cd00075">
    <property type="entry name" value="HATPase"/>
    <property type="match status" value="1"/>
</dbReference>
<dbReference type="Pfam" id="PF02518">
    <property type="entry name" value="HATPase_c"/>
    <property type="match status" value="1"/>
</dbReference>
<proteinExistence type="predicted"/>
<keyword evidence="5" id="KW-0804">Transcription</keyword>
<dbReference type="PRINTS" id="PR00344">
    <property type="entry name" value="BCTRLSENSOR"/>
</dbReference>
<evidence type="ECO:0000259" key="10">
    <source>
        <dbReference type="PROSITE" id="PS50110"/>
    </source>
</evidence>
<dbReference type="InterPro" id="IPR011123">
    <property type="entry name" value="Y_Y_Y"/>
</dbReference>
<dbReference type="Pfam" id="PF00512">
    <property type="entry name" value="HisKA"/>
    <property type="match status" value="1"/>
</dbReference>
<dbReference type="GO" id="GO:0003700">
    <property type="term" value="F:DNA-binding transcription factor activity"/>
    <property type="evidence" value="ECO:0007669"/>
    <property type="project" value="InterPro"/>
</dbReference>
<reference evidence="11 12" key="1">
    <citation type="submission" date="2019-03" db="EMBL/GenBank/DDBJ databases">
        <title>Genomic Encyclopedia of Type Strains, Phase IV (KMG-IV): sequencing the most valuable type-strain genomes for metagenomic binning, comparative biology and taxonomic classification.</title>
        <authorList>
            <person name="Goeker M."/>
        </authorList>
    </citation>
    <scope>NUCLEOTIDE SEQUENCE [LARGE SCALE GENOMIC DNA]</scope>
    <source>
        <strain evidence="11 12">DSM 18792</strain>
    </source>
</reference>
<dbReference type="Gene3D" id="2.130.10.10">
    <property type="entry name" value="YVTN repeat-like/Quinoprotein amine dehydrogenase"/>
    <property type="match status" value="3"/>
</dbReference>
<dbReference type="SUPFAM" id="SSF46689">
    <property type="entry name" value="Homeodomain-like"/>
    <property type="match status" value="1"/>
</dbReference>
<dbReference type="Gene3D" id="3.40.50.2300">
    <property type="match status" value="1"/>
</dbReference>
<dbReference type="SMART" id="SM00387">
    <property type="entry name" value="HATPase_c"/>
    <property type="match status" value="1"/>
</dbReference>
<dbReference type="PANTHER" id="PTHR43547:SF2">
    <property type="entry name" value="HYBRID SIGNAL TRANSDUCTION HISTIDINE KINASE C"/>
    <property type="match status" value="1"/>
</dbReference>
<dbReference type="Pfam" id="PF12833">
    <property type="entry name" value="HTH_18"/>
    <property type="match status" value="1"/>
</dbReference>
<organism evidence="11 12">
    <name type="scientific">Mariniflexile fucanivorans</name>
    <dbReference type="NCBI Taxonomy" id="264023"/>
    <lineage>
        <taxon>Bacteria</taxon>
        <taxon>Pseudomonadati</taxon>
        <taxon>Bacteroidota</taxon>
        <taxon>Flavobacteriia</taxon>
        <taxon>Flavobacteriales</taxon>
        <taxon>Flavobacteriaceae</taxon>
        <taxon>Mariniflexile</taxon>
    </lineage>
</organism>
<keyword evidence="3 6" id="KW-0597">Phosphoprotein</keyword>
<evidence type="ECO:0000256" key="4">
    <source>
        <dbReference type="ARBA" id="ARBA00023015"/>
    </source>
</evidence>
<sequence length="1377" mass="158206">MKVRIIYLLTFLYISFNYAQTKNVRLSNQRIESFKSEQGFYQNTIHAITSDSKGYLWIGTPNGLVRYDGYSFDYYYQNYDEPESLINNYVSNLFTDSKGRLWIGTREGLCLYLTDKEQFIPIKKSTKKGLFIIEDSKNRVWVAGDSKIEVYDSGNNDLEKVDKIAEINLEKELGRNAITDLVFHSNKGLLVATNSKVYKLDFNENENYTFGILELQLDSNIVNIKKILEVDNTLWIGTNSGLYQTFQENSRLITIGSYFTSDQEDFETSYNILSLYLDKEKKLWIGTRKNGTLYYDVSKSEFIAFKFDSKYNNGLTSNRVNCFFEDAFGVLWIGTAQGGLNKFDKNQKPFQNYYHNPYDDESLSSNLITDITEASDGKIWISFFESTICRTEEKLNIQTGNQIHFERFKNQLSKLKNQWVLRIYQDHKGYWWISTNEGLYVYDEKNDNLKSLQIKVEGKLVNPIFYRLIDQIQSNQIIIGGSQVFILNNPWENILRNTPLEAEKPLFAIGNDNQINDYLKDDFGNYWFITVNGVFRVVNKNGSWLVKNHITSTSSKLKIGNNRIMSIHKSANKDIWLGTFGGGLTRIQLNFSGEPKKIKNYHRKEGLRDEAIYGILEDDKGHLWLSTDMGIGYFDPLKETFDFYDVNNGILSNNFRQSAYLKTKKGTMLMGGVGGLTIFNPNQIHKNEITPKILISRLKINNQPIVVGKKVNNKVVLERSISDTKTLVLGHNSRNISLDIIVQHSATPNKNKLAYKLEGVNKDWIEVDAGKTTATYTNLSPGTYNFIYKGANGDGVWTTNIENFTIKVLAPWYLRWWSISLWVFLVILITYGVFEYLVKLEKLNQKLKFEQLDKERVQDMNQAKLRFFTNISHDFKTPLSLIIGPLEKIAEQNIDLGNQKYFSIIKNNISRLQRLIDQLISYRKAETGHLELNYSKITLGNFIYPLIEAFEEYSEKTLLNFYYKVDEPNKLISLDIDKTERIILNLFSNAVKYSDLNREVSIEAGFVSENDAESLFIQVTNTSEGIPSDKIDRIFDRFYRGVDDKNDWSGTGIGLALCKSLIELMEGTIKVTSETNEKTVFKITLPIVDKGVYLEDGELGTYQKLVTDWLPIELESVQVQAVDALRPTILVIDDEKDVRSFLYESFKNNYNVLLAADGEEGLRILNETPLQLVISDVMMPKLNGYQVCERIKSSAEFCHIPVILLTAIGDNIKEIQGLELGADDYIVKPFSIKYLEVRVKTLIENKQRIFEYFSRNSFLPKDSLIASDKDKEFLEKINTSIDKNMANSAFGVEELATDIGMSTSNFFRKLKELTGQAPSVYLRNFRLQKAAELLNANKNLSAADVMFEIGIESKSYYSSSFKKIHGLSPSEFVKKHD</sequence>
<dbReference type="Gene3D" id="2.60.40.10">
    <property type="entry name" value="Immunoglobulins"/>
    <property type="match status" value="1"/>
</dbReference>
<dbReference type="InterPro" id="IPR005467">
    <property type="entry name" value="His_kinase_dom"/>
</dbReference>
<dbReference type="Gene3D" id="3.30.565.10">
    <property type="entry name" value="Histidine kinase-like ATPase, C-terminal domain"/>
    <property type="match status" value="1"/>
</dbReference>
<evidence type="ECO:0000313" key="12">
    <source>
        <dbReference type="Proteomes" id="UP000295455"/>
    </source>
</evidence>
<dbReference type="SUPFAM" id="SSF52172">
    <property type="entry name" value="CheY-like"/>
    <property type="match status" value="1"/>
</dbReference>
<name>A0A4R1RNL0_9FLAO</name>
<gene>
    <name evidence="11" type="ORF">EV196_102468</name>
</gene>
<dbReference type="Pfam" id="PF07494">
    <property type="entry name" value="Reg_prop"/>
    <property type="match status" value="4"/>
</dbReference>
<dbReference type="PANTHER" id="PTHR43547">
    <property type="entry name" value="TWO-COMPONENT HISTIDINE KINASE"/>
    <property type="match status" value="1"/>
</dbReference>
<dbReference type="Gene3D" id="1.10.10.60">
    <property type="entry name" value="Homeodomain-like"/>
    <property type="match status" value="2"/>
</dbReference>
<evidence type="ECO:0000259" key="9">
    <source>
        <dbReference type="PROSITE" id="PS50109"/>
    </source>
</evidence>
<dbReference type="InterPro" id="IPR004358">
    <property type="entry name" value="Sig_transdc_His_kin-like_C"/>
</dbReference>
<dbReference type="InterPro" id="IPR011006">
    <property type="entry name" value="CheY-like_superfamily"/>
</dbReference>
<dbReference type="InterPro" id="IPR036097">
    <property type="entry name" value="HisK_dim/P_sf"/>
</dbReference>
<evidence type="ECO:0000259" key="8">
    <source>
        <dbReference type="PROSITE" id="PS01124"/>
    </source>
</evidence>
<dbReference type="SUPFAM" id="SSF47384">
    <property type="entry name" value="Homodimeric domain of signal transducing histidine kinase"/>
    <property type="match status" value="1"/>
</dbReference>
<dbReference type="InterPro" id="IPR011110">
    <property type="entry name" value="Reg_prop"/>
</dbReference>
<feature type="modified residue" description="4-aspartylphosphate" evidence="6">
    <location>
        <position position="1176"/>
    </location>
</feature>
<dbReference type="InterPro" id="IPR015943">
    <property type="entry name" value="WD40/YVTN_repeat-like_dom_sf"/>
</dbReference>
<dbReference type="SMART" id="SM00448">
    <property type="entry name" value="REC"/>
    <property type="match status" value="1"/>
</dbReference>
<keyword evidence="7" id="KW-0472">Membrane</keyword>
<dbReference type="SUPFAM" id="SSF55874">
    <property type="entry name" value="ATPase domain of HSP90 chaperone/DNA topoisomerase II/histidine kinase"/>
    <property type="match status" value="1"/>
</dbReference>
<dbReference type="InterPro" id="IPR009057">
    <property type="entry name" value="Homeodomain-like_sf"/>
</dbReference>
<dbReference type="SUPFAM" id="SSF63829">
    <property type="entry name" value="Calcium-dependent phosphotriesterase"/>
    <property type="match status" value="2"/>
</dbReference>
<dbReference type="InterPro" id="IPR001789">
    <property type="entry name" value="Sig_transdc_resp-reg_receiver"/>
</dbReference>
<dbReference type="GO" id="GO:0000155">
    <property type="term" value="F:phosphorelay sensor kinase activity"/>
    <property type="evidence" value="ECO:0007669"/>
    <property type="project" value="InterPro"/>
</dbReference>
<feature type="domain" description="HTH araC/xylS-type" evidence="8">
    <location>
        <begin position="1275"/>
        <end position="1375"/>
    </location>
</feature>
<evidence type="ECO:0000313" key="11">
    <source>
        <dbReference type="EMBL" id="TCL67905.1"/>
    </source>
</evidence>
<dbReference type="EC" id="2.7.13.3" evidence="2"/>
<dbReference type="OrthoDB" id="9809670at2"/>
<accession>A0A4R1RNL0</accession>
<keyword evidence="4" id="KW-0805">Transcription regulation</keyword>
<evidence type="ECO:0000256" key="5">
    <source>
        <dbReference type="ARBA" id="ARBA00023163"/>
    </source>
</evidence>
<dbReference type="InterPro" id="IPR003594">
    <property type="entry name" value="HATPase_dom"/>
</dbReference>
<keyword evidence="12" id="KW-1185">Reference proteome</keyword>
<dbReference type="InterPro" id="IPR036890">
    <property type="entry name" value="HATPase_C_sf"/>
</dbReference>
<keyword evidence="7" id="KW-0812">Transmembrane</keyword>
<dbReference type="PROSITE" id="PS50110">
    <property type="entry name" value="RESPONSE_REGULATORY"/>
    <property type="match status" value="1"/>
</dbReference>
<dbReference type="RefSeq" id="WP_132216039.1">
    <property type="nucleotide sequence ID" value="NZ_OX156936.1"/>
</dbReference>